<dbReference type="InterPro" id="IPR050261">
    <property type="entry name" value="FrsA_esterase"/>
</dbReference>
<dbReference type="InterPro" id="IPR029058">
    <property type="entry name" value="AB_hydrolase_fold"/>
</dbReference>
<accession>A0ABS7TQE3</accession>
<evidence type="ECO:0000313" key="4">
    <source>
        <dbReference type="EMBL" id="MBZ5710453.1"/>
    </source>
</evidence>
<keyword evidence="2" id="KW-0732">Signal</keyword>
<evidence type="ECO:0000256" key="1">
    <source>
        <dbReference type="ARBA" id="ARBA00022801"/>
    </source>
</evidence>
<evidence type="ECO:0000256" key="2">
    <source>
        <dbReference type="SAM" id="SignalP"/>
    </source>
</evidence>
<dbReference type="PANTHER" id="PTHR22946:SF9">
    <property type="entry name" value="POLYKETIDE TRANSFERASE AF380"/>
    <property type="match status" value="1"/>
</dbReference>
<dbReference type="GO" id="GO:0016787">
    <property type="term" value="F:hydrolase activity"/>
    <property type="evidence" value="ECO:0007669"/>
    <property type="project" value="UniProtKB-KW"/>
</dbReference>
<name>A0ABS7TQE3_9BACT</name>
<sequence>MHTRIVLPVVAAALAWIAGPARAQADTYTNISFDSLTPGLQLDGRLYLPDSPVENPPAIIMAHGCSGMWSYNDPSTGVAQLHIEKWGIELAAQGYVVLAVDSFTTRTPTGEDEVEFQNQCAEDDWEGEVDPYTKRVDDLAAARAFLIDEYEVNAAGGIGLLGWSQGAQALLVAMAATPRTSDVAYTTELPWAAATAFYPGCGSLLGYGLKHTLPVDGYWRPANPVRLHMGEADPLHGHCKRRVDNAWDVYDADPGTADELVWRPYPLVGHSFDRGVDTSFPTSKCSPEEAAVASRRAECAMRDADVDSLAFFLARVQGPAT</sequence>
<keyword evidence="5" id="KW-1185">Reference proteome</keyword>
<comment type="caution">
    <text evidence="4">The sequence shown here is derived from an EMBL/GenBank/DDBJ whole genome shotgun (WGS) entry which is preliminary data.</text>
</comment>
<dbReference type="InterPro" id="IPR002925">
    <property type="entry name" value="Dienelactn_hydro"/>
</dbReference>
<dbReference type="Pfam" id="PF01738">
    <property type="entry name" value="DLH"/>
    <property type="match status" value="1"/>
</dbReference>
<keyword evidence="1 4" id="KW-0378">Hydrolase</keyword>
<dbReference type="RefSeq" id="WP_224192221.1">
    <property type="nucleotide sequence ID" value="NZ_JAIRAU010000015.1"/>
</dbReference>
<evidence type="ECO:0000313" key="5">
    <source>
        <dbReference type="Proteomes" id="UP001139031"/>
    </source>
</evidence>
<proteinExistence type="predicted"/>
<evidence type="ECO:0000259" key="3">
    <source>
        <dbReference type="Pfam" id="PF01738"/>
    </source>
</evidence>
<organism evidence="4 5">
    <name type="scientific">Nannocystis pusilla</name>
    <dbReference type="NCBI Taxonomy" id="889268"/>
    <lineage>
        <taxon>Bacteria</taxon>
        <taxon>Pseudomonadati</taxon>
        <taxon>Myxococcota</taxon>
        <taxon>Polyangia</taxon>
        <taxon>Nannocystales</taxon>
        <taxon>Nannocystaceae</taxon>
        <taxon>Nannocystis</taxon>
    </lineage>
</organism>
<reference evidence="4" key="1">
    <citation type="submission" date="2021-08" db="EMBL/GenBank/DDBJ databases">
        <authorList>
            <person name="Stevens D.C."/>
        </authorList>
    </citation>
    <scope>NUCLEOTIDE SEQUENCE</scope>
    <source>
        <strain evidence="4">DSM 53165</strain>
    </source>
</reference>
<dbReference type="Proteomes" id="UP001139031">
    <property type="component" value="Unassembled WGS sequence"/>
</dbReference>
<protein>
    <submittedName>
        <fullName evidence="4">Dienelactone hydrolase family protein</fullName>
    </submittedName>
</protein>
<feature type="signal peptide" evidence="2">
    <location>
        <begin position="1"/>
        <end position="23"/>
    </location>
</feature>
<dbReference type="EMBL" id="JAIRAU010000015">
    <property type="protein sequence ID" value="MBZ5710453.1"/>
    <property type="molecule type" value="Genomic_DNA"/>
</dbReference>
<gene>
    <name evidence="4" type="ORF">K7C98_14420</name>
</gene>
<dbReference type="Gene3D" id="3.40.50.1820">
    <property type="entry name" value="alpha/beta hydrolase"/>
    <property type="match status" value="1"/>
</dbReference>
<feature type="domain" description="Dienelactone hydrolase" evidence="3">
    <location>
        <begin position="43"/>
        <end position="240"/>
    </location>
</feature>
<dbReference type="PANTHER" id="PTHR22946">
    <property type="entry name" value="DIENELACTONE HYDROLASE DOMAIN-CONTAINING PROTEIN-RELATED"/>
    <property type="match status" value="1"/>
</dbReference>
<feature type="chain" id="PRO_5046742096" evidence="2">
    <location>
        <begin position="24"/>
        <end position="321"/>
    </location>
</feature>
<dbReference type="SUPFAM" id="SSF53474">
    <property type="entry name" value="alpha/beta-Hydrolases"/>
    <property type="match status" value="1"/>
</dbReference>